<comment type="caution">
    <text evidence="1">The sequence shown here is derived from an EMBL/GenBank/DDBJ whole genome shotgun (WGS) entry which is preliminary data.</text>
</comment>
<dbReference type="EMBL" id="LAZR01031386">
    <property type="protein sequence ID" value="KKL53904.1"/>
    <property type="molecule type" value="Genomic_DNA"/>
</dbReference>
<accession>A0A0F9CXA8</accession>
<protein>
    <submittedName>
        <fullName evidence="1">Uncharacterized protein</fullName>
    </submittedName>
</protein>
<reference evidence="1" key="1">
    <citation type="journal article" date="2015" name="Nature">
        <title>Complex archaea that bridge the gap between prokaryotes and eukaryotes.</title>
        <authorList>
            <person name="Spang A."/>
            <person name="Saw J.H."/>
            <person name="Jorgensen S.L."/>
            <person name="Zaremba-Niedzwiedzka K."/>
            <person name="Martijn J."/>
            <person name="Lind A.E."/>
            <person name="van Eijk R."/>
            <person name="Schleper C."/>
            <person name="Guy L."/>
            <person name="Ettema T.J."/>
        </authorList>
    </citation>
    <scope>NUCLEOTIDE SEQUENCE</scope>
</reference>
<proteinExistence type="predicted"/>
<evidence type="ECO:0000313" key="1">
    <source>
        <dbReference type="EMBL" id="KKL53904.1"/>
    </source>
</evidence>
<name>A0A0F9CXA8_9ZZZZ</name>
<sequence length="69" mass="8319">MEHRAVKALTRRLNYLRGTIVDYNKDILIHERRQLDAIKAIKSCRISIRVTQTEIKELEEGRRWLKEKD</sequence>
<gene>
    <name evidence="1" type="ORF">LCGC14_2270750</name>
</gene>
<organism evidence="1">
    <name type="scientific">marine sediment metagenome</name>
    <dbReference type="NCBI Taxonomy" id="412755"/>
    <lineage>
        <taxon>unclassified sequences</taxon>
        <taxon>metagenomes</taxon>
        <taxon>ecological metagenomes</taxon>
    </lineage>
</organism>
<dbReference type="AlphaFoldDB" id="A0A0F9CXA8"/>